<sequence length="89" mass="10409">MVIAIPASPIFWANIVLLVATALFYAVLFSLVYYWHEKKATFIVVPLLYTFEFFITGFFLVSFLVILLQYLPDIVKLTTLNYEMIRSYL</sequence>
<comment type="caution">
    <text evidence="2">The sequence shown here is derived from an EMBL/GenBank/DDBJ whole genome shotgun (WGS) entry which is preliminary data.</text>
</comment>
<organism evidence="2 3">
    <name type="scientific">Candidatus Staskawiczbacteria bacterium RIFCSPLOWO2_01_FULL_38_12b</name>
    <dbReference type="NCBI Taxonomy" id="1802214"/>
    <lineage>
        <taxon>Bacteria</taxon>
        <taxon>Candidatus Staskawicziibacteriota</taxon>
    </lineage>
</organism>
<keyword evidence="1" id="KW-0472">Membrane</keyword>
<dbReference type="AlphaFoldDB" id="A0A1G2IC30"/>
<dbReference type="Proteomes" id="UP000176774">
    <property type="component" value="Unassembled WGS sequence"/>
</dbReference>
<feature type="transmembrane region" description="Helical" evidence="1">
    <location>
        <begin position="47"/>
        <end position="71"/>
    </location>
</feature>
<evidence type="ECO:0000256" key="1">
    <source>
        <dbReference type="SAM" id="Phobius"/>
    </source>
</evidence>
<reference evidence="2 3" key="1">
    <citation type="journal article" date="2016" name="Nat. Commun.">
        <title>Thousands of microbial genomes shed light on interconnected biogeochemical processes in an aquifer system.</title>
        <authorList>
            <person name="Anantharaman K."/>
            <person name="Brown C.T."/>
            <person name="Hug L.A."/>
            <person name="Sharon I."/>
            <person name="Castelle C.J."/>
            <person name="Probst A.J."/>
            <person name="Thomas B.C."/>
            <person name="Singh A."/>
            <person name="Wilkins M.J."/>
            <person name="Karaoz U."/>
            <person name="Brodie E.L."/>
            <person name="Williams K.H."/>
            <person name="Hubbard S.S."/>
            <person name="Banfield J.F."/>
        </authorList>
    </citation>
    <scope>NUCLEOTIDE SEQUENCE [LARGE SCALE GENOMIC DNA]</scope>
</reference>
<keyword evidence="1" id="KW-0812">Transmembrane</keyword>
<name>A0A1G2IC30_9BACT</name>
<keyword evidence="1" id="KW-1133">Transmembrane helix</keyword>
<dbReference type="EMBL" id="MHPA01000028">
    <property type="protein sequence ID" value="OGZ72255.1"/>
    <property type="molecule type" value="Genomic_DNA"/>
</dbReference>
<proteinExistence type="predicted"/>
<feature type="transmembrane region" description="Helical" evidence="1">
    <location>
        <begin position="12"/>
        <end position="35"/>
    </location>
</feature>
<protein>
    <submittedName>
        <fullName evidence="2">Uncharacterized protein</fullName>
    </submittedName>
</protein>
<evidence type="ECO:0000313" key="2">
    <source>
        <dbReference type="EMBL" id="OGZ72255.1"/>
    </source>
</evidence>
<dbReference type="STRING" id="1802214.A2908_03895"/>
<accession>A0A1G2IC30</accession>
<gene>
    <name evidence="2" type="ORF">A2908_03895</name>
</gene>
<evidence type="ECO:0000313" key="3">
    <source>
        <dbReference type="Proteomes" id="UP000176774"/>
    </source>
</evidence>